<evidence type="ECO:0000259" key="1">
    <source>
        <dbReference type="SMART" id="SM00331"/>
    </source>
</evidence>
<organism evidence="2 3">
    <name type="scientific">Vibrio mimicus</name>
    <dbReference type="NCBI Taxonomy" id="674"/>
    <lineage>
        <taxon>Bacteria</taxon>
        <taxon>Pseudomonadati</taxon>
        <taxon>Pseudomonadota</taxon>
        <taxon>Gammaproteobacteria</taxon>
        <taxon>Vibrionales</taxon>
        <taxon>Vibrionaceae</taxon>
        <taxon>Vibrio</taxon>
    </lineage>
</organism>
<dbReference type="AlphaFoldDB" id="A0A2J9VIA7"/>
<accession>A0A2J9VIA7</accession>
<dbReference type="PANTHER" id="PTHR35801:SF1">
    <property type="entry name" value="PHOSPHOSERINE PHOSPHATASE RSBX"/>
    <property type="match status" value="1"/>
</dbReference>
<dbReference type="Gene3D" id="3.60.40.10">
    <property type="entry name" value="PPM-type phosphatase domain"/>
    <property type="match status" value="1"/>
</dbReference>
<dbReference type="Pfam" id="PF07228">
    <property type="entry name" value="SpoIIE"/>
    <property type="match status" value="1"/>
</dbReference>
<feature type="domain" description="PPM-type phosphatase" evidence="1">
    <location>
        <begin position="2"/>
        <end position="192"/>
    </location>
</feature>
<dbReference type="PANTHER" id="PTHR35801">
    <property type="entry name" value="PHOSPHOSERINE PHOSPHATASE RSBX"/>
    <property type="match status" value="1"/>
</dbReference>
<dbReference type="EMBL" id="LOSJ02000001">
    <property type="protein sequence ID" value="PNM63527.1"/>
    <property type="molecule type" value="Genomic_DNA"/>
</dbReference>
<dbReference type="STRING" id="674.VM_19510"/>
<dbReference type="SMART" id="SM00331">
    <property type="entry name" value="PP2C_SIG"/>
    <property type="match status" value="1"/>
</dbReference>
<name>A0A2J9VIA7_VIBMI</name>
<comment type="caution">
    <text evidence="2">The sequence shown here is derived from an EMBL/GenBank/DDBJ whole genome shotgun (WGS) entry which is preliminary data.</text>
</comment>
<dbReference type="InterPro" id="IPR001932">
    <property type="entry name" value="PPM-type_phosphatase-like_dom"/>
</dbReference>
<dbReference type="OrthoDB" id="479131at2"/>
<dbReference type="RefSeq" id="WP_001008314.1">
    <property type="nucleotide sequence ID" value="NZ_CAWMSS010000002.1"/>
</dbReference>
<keyword evidence="3" id="KW-1185">Reference proteome</keyword>
<dbReference type="InterPro" id="IPR039248">
    <property type="entry name" value="Ptase_RsbX"/>
</dbReference>
<proteinExistence type="predicted"/>
<dbReference type="Proteomes" id="UP000053748">
    <property type="component" value="Unassembled WGS sequence"/>
</dbReference>
<sequence length="198" mass="22491">MNFDIAVRQVPYFGEPEAGDGYMVYQNEDDLLVVIIDALGHGPNAADLARAMERFLNEKANFDLTWLMQSLHEHFMGSLGAAVTMLHLDCRKNQFSGVGIGNNLLRKVNHSAQSFHAQPGVVGEMIPTLRQFQGTFQPEDWFILTTDGIRENLDLHEADMPWTQSSALRIASYYMDHFSKHHDDATVIVVRCHHERNH</sequence>
<dbReference type="InterPro" id="IPR036457">
    <property type="entry name" value="PPM-type-like_dom_sf"/>
</dbReference>
<reference evidence="2" key="1">
    <citation type="submission" date="2017-12" db="EMBL/GenBank/DDBJ databases">
        <title>FDA dAtabase for Regulatory Grade micrObial Sequences (FDA-ARGOS): Supporting development and validation of Infectious Disease Dx tests.</title>
        <authorList>
            <person name="Hoffmann M."/>
            <person name="Allard M."/>
            <person name="Evans P."/>
            <person name="Brown E."/>
            <person name="Tallon L.J."/>
            <person name="Sadzewicz L."/>
            <person name="Sengamalay N."/>
            <person name="Ott S."/>
            <person name="Godinez A."/>
            <person name="Nagaraj S."/>
            <person name="Vavikolanu K."/>
            <person name="Aluvathingal J."/>
            <person name="Nadendla S."/>
            <person name="Hobson J."/>
            <person name="Sichtig H."/>
        </authorList>
    </citation>
    <scope>NUCLEOTIDE SEQUENCE [LARGE SCALE GENOMIC DNA]</scope>
    <source>
        <strain evidence="2">FDAARGOS_113</strain>
    </source>
</reference>
<evidence type="ECO:0000313" key="3">
    <source>
        <dbReference type="Proteomes" id="UP000053748"/>
    </source>
</evidence>
<gene>
    <name evidence="2" type="ORF">AL544_000665</name>
</gene>
<protein>
    <submittedName>
        <fullName evidence="2">Serine/threonine protein phosphatase</fullName>
    </submittedName>
</protein>
<evidence type="ECO:0000313" key="2">
    <source>
        <dbReference type="EMBL" id="PNM63527.1"/>
    </source>
</evidence>
<dbReference type="SUPFAM" id="SSF81606">
    <property type="entry name" value="PP2C-like"/>
    <property type="match status" value="1"/>
</dbReference>